<evidence type="ECO:0000313" key="3">
    <source>
        <dbReference type="Proteomes" id="UP001152484"/>
    </source>
</evidence>
<protein>
    <submittedName>
        <fullName evidence="2">Uncharacterized protein</fullName>
    </submittedName>
</protein>
<sequence length="245" mass="26555">MRTVPPSSQVSSQIFSQNPSSALISRQNATQSIGEFPSSMDSSLADLYHSYSSPVDSYCSPSSSQTATLSFSQDSSPTFFPSLQASSGVDVSSSPTSSRAYSSSPRAEKVTEGDEGSAEKLSVNIGPEVGTIAHFLKYKSVKSDSETNIFKILHTCDTDACVAKSKMTSRFVQEMNWPNVLKSEMVYYHSLNITLEGLKSLNKFDSFIYEGVTSVMDTQNGLEGGILGILQNMRDMLPVLKLSCI</sequence>
<comment type="caution">
    <text evidence="2">The sequence shown here is derived from an EMBL/GenBank/DDBJ whole genome shotgun (WGS) entry which is preliminary data.</text>
</comment>
<organism evidence="2 3">
    <name type="scientific">Cuscuta europaea</name>
    <name type="common">European dodder</name>
    <dbReference type="NCBI Taxonomy" id="41803"/>
    <lineage>
        <taxon>Eukaryota</taxon>
        <taxon>Viridiplantae</taxon>
        <taxon>Streptophyta</taxon>
        <taxon>Embryophyta</taxon>
        <taxon>Tracheophyta</taxon>
        <taxon>Spermatophyta</taxon>
        <taxon>Magnoliopsida</taxon>
        <taxon>eudicotyledons</taxon>
        <taxon>Gunneridae</taxon>
        <taxon>Pentapetalae</taxon>
        <taxon>asterids</taxon>
        <taxon>lamiids</taxon>
        <taxon>Solanales</taxon>
        <taxon>Convolvulaceae</taxon>
        <taxon>Cuscuteae</taxon>
        <taxon>Cuscuta</taxon>
        <taxon>Cuscuta subgen. Cuscuta</taxon>
    </lineage>
</organism>
<dbReference type="AlphaFoldDB" id="A0A9P1E988"/>
<proteinExistence type="predicted"/>
<gene>
    <name evidence="2" type="ORF">CEURO_LOCUS10378</name>
</gene>
<name>A0A9P1E988_CUSEU</name>
<dbReference type="Proteomes" id="UP001152484">
    <property type="component" value="Unassembled WGS sequence"/>
</dbReference>
<evidence type="ECO:0000256" key="1">
    <source>
        <dbReference type="SAM" id="MobiDB-lite"/>
    </source>
</evidence>
<feature type="region of interest" description="Disordered" evidence="1">
    <location>
        <begin position="85"/>
        <end position="122"/>
    </location>
</feature>
<keyword evidence="3" id="KW-1185">Reference proteome</keyword>
<feature type="region of interest" description="Disordered" evidence="1">
    <location>
        <begin position="1"/>
        <end position="26"/>
    </location>
</feature>
<reference evidence="2" key="1">
    <citation type="submission" date="2022-07" db="EMBL/GenBank/DDBJ databases">
        <authorList>
            <person name="Macas J."/>
            <person name="Novak P."/>
            <person name="Neumann P."/>
        </authorList>
    </citation>
    <scope>NUCLEOTIDE SEQUENCE</scope>
</reference>
<dbReference type="EMBL" id="CAMAPE010000019">
    <property type="protein sequence ID" value="CAH9088162.1"/>
    <property type="molecule type" value="Genomic_DNA"/>
</dbReference>
<feature type="compositionally biased region" description="Low complexity" evidence="1">
    <location>
        <begin position="85"/>
        <end position="105"/>
    </location>
</feature>
<evidence type="ECO:0000313" key="2">
    <source>
        <dbReference type="EMBL" id="CAH9088162.1"/>
    </source>
</evidence>
<accession>A0A9P1E988</accession>